<name>A0ABX8RHS8_NOCIO</name>
<dbReference type="Proteomes" id="UP000694257">
    <property type="component" value="Chromosome"/>
</dbReference>
<proteinExistence type="predicted"/>
<dbReference type="Pfam" id="PF06013">
    <property type="entry name" value="WXG100"/>
    <property type="match status" value="1"/>
</dbReference>
<dbReference type="InterPro" id="IPR010310">
    <property type="entry name" value="T7SS_ESAT-6-like"/>
</dbReference>
<dbReference type="RefSeq" id="WP_218470056.1">
    <property type="nucleotide sequence ID" value="NZ_BAABJN010000003.1"/>
</dbReference>
<evidence type="ECO:0000313" key="2">
    <source>
        <dbReference type="EMBL" id="QXN89178.1"/>
    </source>
</evidence>
<accession>A0ABX8RHS8</accession>
<evidence type="ECO:0000313" key="3">
    <source>
        <dbReference type="Proteomes" id="UP000694257"/>
    </source>
</evidence>
<protein>
    <submittedName>
        <fullName evidence="2">WXG100 family type VII secretion target</fullName>
    </submittedName>
</protein>
<reference evidence="2 3" key="1">
    <citation type="submission" date="2021-07" db="EMBL/GenBank/DDBJ databases">
        <title>Whole Genome Sequence of Nocardia Iowensis.</title>
        <authorList>
            <person name="Lamm A."/>
            <person name="Collins-Fairclough A.M."/>
            <person name="Bunk B."/>
            <person name="Sproer C."/>
        </authorList>
    </citation>
    <scope>NUCLEOTIDE SEQUENCE [LARGE SCALE GENOMIC DNA]</scope>
    <source>
        <strain evidence="2 3">NRRL 5646</strain>
    </source>
</reference>
<keyword evidence="3" id="KW-1185">Reference proteome</keyword>
<feature type="region of interest" description="Disordered" evidence="1">
    <location>
        <begin position="81"/>
        <end position="105"/>
    </location>
</feature>
<evidence type="ECO:0000256" key="1">
    <source>
        <dbReference type="SAM" id="MobiDB-lite"/>
    </source>
</evidence>
<dbReference type="EMBL" id="CP078145">
    <property type="protein sequence ID" value="QXN89178.1"/>
    <property type="molecule type" value="Genomic_DNA"/>
</dbReference>
<gene>
    <name evidence="2" type="ORF">KV110_27000</name>
</gene>
<sequence length="105" mass="11402">MGDSVSIDPEILRGAAGRLDLLYNDAGATLRATDQAIANSRDGWKEASSSAFTRFTTYLDTRRTTLQQNLAELSESLTTTANTLQSQDQSRATTTNQLTQSSLDL</sequence>
<organism evidence="2 3">
    <name type="scientific">Nocardia iowensis</name>
    <dbReference type="NCBI Taxonomy" id="204891"/>
    <lineage>
        <taxon>Bacteria</taxon>
        <taxon>Bacillati</taxon>
        <taxon>Actinomycetota</taxon>
        <taxon>Actinomycetes</taxon>
        <taxon>Mycobacteriales</taxon>
        <taxon>Nocardiaceae</taxon>
        <taxon>Nocardia</taxon>
    </lineage>
</organism>